<proteinExistence type="predicted"/>
<evidence type="ECO:0000313" key="2">
    <source>
        <dbReference type="Proteomes" id="UP001144280"/>
    </source>
</evidence>
<dbReference type="RefSeq" id="WP_281893166.1">
    <property type="nucleotide sequence ID" value="NZ_BSDI01000005.1"/>
</dbReference>
<evidence type="ECO:0008006" key="3">
    <source>
        <dbReference type="Google" id="ProtNLM"/>
    </source>
</evidence>
<dbReference type="EMBL" id="BSDI01000005">
    <property type="protein sequence ID" value="GLH96042.1"/>
    <property type="molecule type" value="Genomic_DNA"/>
</dbReference>
<dbReference type="Pfam" id="PF05655">
    <property type="entry name" value="AvrD"/>
    <property type="match status" value="1"/>
</dbReference>
<evidence type="ECO:0000313" key="1">
    <source>
        <dbReference type="EMBL" id="GLH96042.1"/>
    </source>
</evidence>
<sequence length="322" mass="34578">MRSRTLDELLGPAEGRFFGGGYRRVGQHIDNLSIVDDGHGVRASATGGVRYPADWSTKRDGAVPPHLSTIDAIVLAARLTDACVTAAHGLDAAQRRAMWVRRLDVNAGPRPLEAGLEAFAVRAEVVRSRPAPYTLLGHLSLVDCWIGPMRVGCLVEHSSGKGHRGTGAAETTGPYVDGFKLRRHRVRNLALDATGRARVLTAVDIDGPAGDGMESRYHPSVSIVDIFTVALQLGQALLYRQDGLERATTSTLWMRRTVIRPRTPHRPAGIPFPVGAELAGSRLVPARGATWRLADVVAAGRDVLVRCSVAHQLPDLAAVRAA</sequence>
<reference evidence="1" key="1">
    <citation type="submission" date="2022-12" db="EMBL/GenBank/DDBJ databases">
        <title>New Phytohabitans aurantiacus sp. RD004123 nov., an actinomycete isolated from soil.</title>
        <authorList>
            <person name="Triningsih D.W."/>
            <person name="Harunari E."/>
            <person name="Igarashi Y."/>
        </authorList>
    </citation>
    <scope>NUCLEOTIDE SEQUENCE</scope>
    <source>
        <strain evidence="1">RD004123</strain>
    </source>
</reference>
<gene>
    <name evidence="1" type="primary">mmyD</name>
    <name evidence="1" type="ORF">Pa4123_13150</name>
</gene>
<organism evidence="1 2">
    <name type="scientific">Phytohabitans aurantiacus</name>
    <dbReference type="NCBI Taxonomy" id="3016789"/>
    <lineage>
        <taxon>Bacteria</taxon>
        <taxon>Bacillati</taxon>
        <taxon>Actinomycetota</taxon>
        <taxon>Actinomycetes</taxon>
        <taxon>Micromonosporales</taxon>
        <taxon>Micromonosporaceae</taxon>
    </lineage>
</organism>
<dbReference type="Proteomes" id="UP001144280">
    <property type="component" value="Unassembled WGS sequence"/>
</dbReference>
<dbReference type="InterPro" id="IPR008799">
    <property type="entry name" value="Pseudomon_AvrD"/>
</dbReference>
<comment type="caution">
    <text evidence="1">The sequence shown here is derived from an EMBL/GenBank/DDBJ whole genome shotgun (WGS) entry which is preliminary data.</text>
</comment>
<protein>
    <recommendedName>
        <fullName evidence="3">Avirulence D protein (AvrD)</fullName>
    </recommendedName>
</protein>
<keyword evidence="2" id="KW-1185">Reference proteome</keyword>
<accession>A0ABQ5QQ89</accession>
<name>A0ABQ5QQ89_9ACTN</name>